<dbReference type="EMBL" id="BPQB01000011">
    <property type="protein sequence ID" value="GJE88892.1"/>
    <property type="molecule type" value="Genomic_DNA"/>
</dbReference>
<keyword evidence="2" id="KW-1185">Reference proteome</keyword>
<comment type="caution">
    <text evidence="1">The sequence shown here is derived from an EMBL/GenBank/DDBJ whole genome shotgun (WGS) entry which is preliminary data.</text>
</comment>
<protein>
    <submittedName>
        <fullName evidence="1">Uncharacterized protein</fullName>
    </submittedName>
</protein>
<evidence type="ECO:0000313" key="2">
    <source>
        <dbReference type="Proteomes" id="UP000703269"/>
    </source>
</evidence>
<proteinExistence type="predicted"/>
<dbReference type="Proteomes" id="UP000703269">
    <property type="component" value="Unassembled WGS sequence"/>
</dbReference>
<reference evidence="1 2" key="1">
    <citation type="submission" date="2021-08" db="EMBL/GenBank/DDBJ databases">
        <title>Draft Genome Sequence of Phanerochaete sordida strain YK-624.</title>
        <authorList>
            <person name="Mori T."/>
            <person name="Dohra H."/>
            <person name="Suzuki T."/>
            <person name="Kawagishi H."/>
            <person name="Hirai H."/>
        </authorList>
    </citation>
    <scope>NUCLEOTIDE SEQUENCE [LARGE SCALE GENOMIC DNA]</scope>
    <source>
        <strain evidence="1 2">YK-624</strain>
    </source>
</reference>
<name>A0A9P3G6C7_9APHY</name>
<organism evidence="1 2">
    <name type="scientific">Phanerochaete sordida</name>
    <dbReference type="NCBI Taxonomy" id="48140"/>
    <lineage>
        <taxon>Eukaryota</taxon>
        <taxon>Fungi</taxon>
        <taxon>Dikarya</taxon>
        <taxon>Basidiomycota</taxon>
        <taxon>Agaricomycotina</taxon>
        <taxon>Agaricomycetes</taxon>
        <taxon>Polyporales</taxon>
        <taxon>Phanerochaetaceae</taxon>
        <taxon>Phanerochaete</taxon>
    </lineage>
</organism>
<evidence type="ECO:0000313" key="1">
    <source>
        <dbReference type="EMBL" id="GJE88892.1"/>
    </source>
</evidence>
<sequence length="130" mass="14067">MTWLKLSSSFSSGRQDRTEKRRHRQLVVNMKAAAPFVIVAALFRGAAAVAWKQYYYEDCSGTVENSGSESNSYACVPQQGASVSFTKTDGISCEIGIHGDNTCSSFLYDVGDGCYTFGGTGRSFTILCGE</sequence>
<dbReference type="AlphaFoldDB" id="A0A9P3G6C7"/>
<gene>
    <name evidence="1" type="ORF">PsYK624_049790</name>
</gene>
<accession>A0A9P3G6C7</accession>